<accession>A0A811XSZ0</accession>
<evidence type="ECO:0000313" key="2">
    <source>
        <dbReference type="Proteomes" id="UP000645828"/>
    </source>
</evidence>
<reference evidence="1" key="1">
    <citation type="submission" date="2020-12" db="EMBL/GenBank/DDBJ databases">
        <authorList>
            <consortium name="Molecular Ecology Group"/>
        </authorList>
    </citation>
    <scope>NUCLEOTIDE SEQUENCE</scope>
    <source>
        <strain evidence="1">TBG_1078</strain>
    </source>
</reference>
<sequence length="37" mass="4072">MSELEGGDPSFRLLIKVSVTLGWITGDLPYSSLVYIN</sequence>
<dbReference type="AlphaFoldDB" id="A0A811XSZ0"/>
<proteinExistence type="predicted"/>
<evidence type="ECO:0000313" key="1">
    <source>
        <dbReference type="EMBL" id="CAD7667989.1"/>
    </source>
</evidence>
<keyword evidence="2" id="KW-1185">Reference proteome</keyword>
<dbReference type="EMBL" id="CAJHUB010000649">
    <property type="protein sequence ID" value="CAD7667989.1"/>
    <property type="molecule type" value="Genomic_DNA"/>
</dbReference>
<organism evidence="1 2">
    <name type="scientific">Nyctereutes procyonoides</name>
    <name type="common">Raccoon dog</name>
    <name type="synonym">Canis procyonoides</name>
    <dbReference type="NCBI Taxonomy" id="34880"/>
    <lineage>
        <taxon>Eukaryota</taxon>
        <taxon>Metazoa</taxon>
        <taxon>Chordata</taxon>
        <taxon>Craniata</taxon>
        <taxon>Vertebrata</taxon>
        <taxon>Euteleostomi</taxon>
        <taxon>Mammalia</taxon>
        <taxon>Eutheria</taxon>
        <taxon>Laurasiatheria</taxon>
        <taxon>Carnivora</taxon>
        <taxon>Caniformia</taxon>
        <taxon>Canidae</taxon>
        <taxon>Nyctereutes</taxon>
    </lineage>
</organism>
<name>A0A811XSZ0_NYCPR</name>
<gene>
    <name evidence="1" type="ORF">NYPRO_LOCUS1263</name>
</gene>
<dbReference type="Proteomes" id="UP000645828">
    <property type="component" value="Unassembled WGS sequence"/>
</dbReference>
<protein>
    <submittedName>
        <fullName evidence="1">(raccoon dog) hypothetical protein</fullName>
    </submittedName>
</protein>
<comment type="caution">
    <text evidence="1">The sequence shown here is derived from an EMBL/GenBank/DDBJ whole genome shotgun (WGS) entry which is preliminary data.</text>
</comment>